<evidence type="ECO:0000259" key="5">
    <source>
        <dbReference type="PROSITE" id="PS50931"/>
    </source>
</evidence>
<evidence type="ECO:0000313" key="6">
    <source>
        <dbReference type="EMBL" id="GGI01262.1"/>
    </source>
</evidence>
<dbReference type="Gene3D" id="1.10.10.10">
    <property type="entry name" value="Winged helix-like DNA-binding domain superfamily/Winged helix DNA-binding domain"/>
    <property type="match status" value="1"/>
</dbReference>
<dbReference type="Proteomes" id="UP000818603">
    <property type="component" value="Unassembled WGS sequence"/>
</dbReference>
<dbReference type="InterPro" id="IPR036388">
    <property type="entry name" value="WH-like_DNA-bd_sf"/>
</dbReference>
<dbReference type="Proteomes" id="UP000621856">
    <property type="component" value="Unassembled WGS sequence"/>
</dbReference>
<keyword evidence="9" id="KW-1185">Reference proteome</keyword>
<evidence type="ECO:0000256" key="2">
    <source>
        <dbReference type="ARBA" id="ARBA00023015"/>
    </source>
</evidence>
<dbReference type="InterPro" id="IPR000847">
    <property type="entry name" value="LysR_HTH_N"/>
</dbReference>
<name>A0A8J3AA49_9PROT</name>
<dbReference type="SUPFAM" id="SSF53850">
    <property type="entry name" value="Periplasmic binding protein-like II"/>
    <property type="match status" value="1"/>
</dbReference>
<dbReference type="AlphaFoldDB" id="A0A8J3AA49"/>
<evidence type="ECO:0000256" key="1">
    <source>
        <dbReference type="ARBA" id="ARBA00009437"/>
    </source>
</evidence>
<dbReference type="Gene3D" id="3.40.190.290">
    <property type="match status" value="1"/>
</dbReference>
<evidence type="ECO:0000256" key="4">
    <source>
        <dbReference type="ARBA" id="ARBA00023163"/>
    </source>
</evidence>
<dbReference type="CDD" id="cd08422">
    <property type="entry name" value="PBP2_CrgA_like"/>
    <property type="match status" value="1"/>
</dbReference>
<keyword evidence="2" id="KW-0805">Transcription regulation</keyword>
<dbReference type="SUPFAM" id="SSF46785">
    <property type="entry name" value="Winged helix' DNA-binding domain"/>
    <property type="match status" value="1"/>
</dbReference>
<organism evidence="6 8">
    <name type="scientific">Aquisalinus luteolus</name>
    <dbReference type="NCBI Taxonomy" id="1566827"/>
    <lineage>
        <taxon>Bacteria</taxon>
        <taxon>Pseudomonadati</taxon>
        <taxon>Pseudomonadota</taxon>
        <taxon>Alphaproteobacteria</taxon>
        <taxon>Parvularculales</taxon>
        <taxon>Parvularculaceae</taxon>
        <taxon>Aquisalinus</taxon>
    </lineage>
</organism>
<dbReference type="PANTHER" id="PTHR30537">
    <property type="entry name" value="HTH-TYPE TRANSCRIPTIONAL REGULATOR"/>
    <property type="match status" value="1"/>
</dbReference>
<dbReference type="PANTHER" id="PTHR30537:SF5">
    <property type="entry name" value="HTH-TYPE TRANSCRIPTIONAL ACTIVATOR TTDR-RELATED"/>
    <property type="match status" value="1"/>
</dbReference>
<dbReference type="InterPro" id="IPR005119">
    <property type="entry name" value="LysR_subst-bd"/>
</dbReference>
<dbReference type="InterPro" id="IPR036390">
    <property type="entry name" value="WH_DNA-bd_sf"/>
</dbReference>
<comment type="caution">
    <text evidence="6">The sequence shown here is derived from an EMBL/GenBank/DDBJ whole genome shotgun (WGS) entry which is preliminary data.</text>
</comment>
<evidence type="ECO:0000313" key="8">
    <source>
        <dbReference type="Proteomes" id="UP000621856"/>
    </source>
</evidence>
<reference evidence="7 9" key="2">
    <citation type="submission" date="2020-02" db="EMBL/GenBank/DDBJ databases">
        <title>Genome sequence of Parvularcula flava strain NH6-79.</title>
        <authorList>
            <person name="Abdul Karim M.H."/>
            <person name="Lam M.Q."/>
            <person name="Chen S.J."/>
            <person name="Yahya A."/>
            <person name="Shahir S."/>
            <person name="Shamsir M.S."/>
            <person name="Chong C.S."/>
        </authorList>
    </citation>
    <scope>NUCLEOTIDE SEQUENCE [LARGE SCALE GENOMIC DNA]</scope>
    <source>
        <strain evidence="7 9">NH6-79</strain>
    </source>
</reference>
<evidence type="ECO:0000256" key="3">
    <source>
        <dbReference type="ARBA" id="ARBA00023125"/>
    </source>
</evidence>
<dbReference type="GO" id="GO:0003700">
    <property type="term" value="F:DNA-binding transcription factor activity"/>
    <property type="evidence" value="ECO:0007669"/>
    <property type="project" value="InterPro"/>
</dbReference>
<dbReference type="EMBL" id="VCJR02000004">
    <property type="protein sequence ID" value="NHK29278.1"/>
    <property type="molecule type" value="Genomic_DNA"/>
</dbReference>
<dbReference type="GO" id="GO:0003677">
    <property type="term" value="F:DNA binding"/>
    <property type="evidence" value="ECO:0007669"/>
    <property type="project" value="UniProtKB-KW"/>
</dbReference>
<accession>A0A8J3AA49</accession>
<dbReference type="RefSeq" id="WP_155142169.1">
    <property type="nucleotide sequence ID" value="NZ_BMGZ01000004.1"/>
</dbReference>
<feature type="domain" description="HTH lysR-type" evidence="5">
    <location>
        <begin position="1"/>
        <end position="59"/>
    </location>
</feature>
<dbReference type="Pfam" id="PF03466">
    <property type="entry name" value="LysR_substrate"/>
    <property type="match status" value="1"/>
</dbReference>
<keyword evidence="4" id="KW-0804">Transcription</keyword>
<dbReference type="Pfam" id="PF00126">
    <property type="entry name" value="HTH_1"/>
    <property type="match status" value="1"/>
</dbReference>
<dbReference type="PROSITE" id="PS50931">
    <property type="entry name" value="HTH_LYSR"/>
    <property type="match status" value="1"/>
</dbReference>
<sequence>MGQLEDMEIFTEIVRAGGITHAADRLNIAPSAVSRRLKDIEARLGVQLMNRTTRQMALTETGRAYLAHAERILSDVEEANNEITRASGEISGSIKIAAPLSFGLSHLAGGLSDFMTRHPQVTLDVDLSDRRVDLVQEGFDLAIRIGNLPDSSLRGRKITDIPTVLVASPAFIEKYGPLDSPADLDGLPGLVYTGDTTAGNWSCKSPSGQEIKFRIKSAMLCNNGDMMREASAEGLGLLRVPSFIVEDALRFGSLISLFSDHDWGSVGLHLLWPPTRHLSARTRVLIDHLAETLAKGCQIEKAKQPDAGSRANG</sequence>
<proteinExistence type="inferred from homology"/>
<reference evidence="6" key="1">
    <citation type="journal article" date="2014" name="Int. J. Syst. Evol. Microbiol.">
        <title>Complete genome sequence of Corynebacterium casei LMG S-19264T (=DSM 44701T), isolated from a smear-ripened cheese.</title>
        <authorList>
            <consortium name="US DOE Joint Genome Institute (JGI-PGF)"/>
            <person name="Walter F."/>
            <person name="Albersmeier A."/>
            <person name="Kalinowski J."/>
            <person name="Ruckert C."/>
        </authorList>
    </citation>
    <scope>NUCLEOTIDE SEQUENCE</scope>
    <source>
        <strain evidence="6">CGMCC 1.14984</strain>
    </source>
</reference>
<comment type="similarity">
    <text evidence="1">Belongs to the LysR transcriptional regulatory family.</text>
</comment>
<evidence type="ECO:0000313" key="9">
    <source>
        <dbReference type="Proteomes" id="UP000818603"/>
    </source>
</evidence>
<protein>
    <submittedName>
        <fullName evidence="6">LysR family transcriptional regulator</fullName>
    </submittedName>
</protein>
<dbReference type="FunFam" id="1.10.10.10:FF:000001">
    <property type="entry name" value="LysR family transcriptional regulator"/>
    <property type="match status" value="1"/>
</dbReference>
<gene>
    <name evidence="7" type="ORF">FF098_015270</name>
    <name evidence="6" type="ORF">GCM10011355_31490</name>
</gene>
<reference evidence="6" key="3">
    <citation type="submission" date="2020-09" db="EMBL/GenBank/DDBJ databases">
        <authorList>
            <person name="Sun Q."/>
            <person name="Zhou Y."/>
        </authorList>
    </citation>
    <scope>NUCLEOTIDE SEQUENCE</scope>
    <source>
        <strain evidence="6">CGMCC 1.14984</strain>
    </source>
</reference>
<keyword evidence="3" id="KW-0238">DNA-binding</keyword>
<evidence type="ECO:0000313" key="7">
    <source>
        <dbReference type="EMBL" id="NHK29278.1"/>
    </source>
</evidence>
<dbReference type="EMBL" id="BMGZ01000004">
    <property type="protein sequence ID" value="GGI01262.1"/>
    <property type="molecule type" value="Genomic_DNA"/>
</dbReference>
<dbReference type="InterPro" id="IPR058163">
    <property type="entry name" value="LysR-type_TF_proteobact-type"/>
</dbReference>